<dbReference type="Proteomes" id="UP000414233">
    <property type="component" value="Unassembled WGS sequence"/>
</dbReference>
<evidence type="ECO:0000313" key="3">
    <source>
        <dbReference type="Proteomes" id="UP000414233"/>
    </source>
</evidence>
<gene>
    <name evidence="2" type="ORF">PTE30175_00144</name>
</gene>
<dbReference type="Pfam" id="PF09361">
    <property type="entry name" value="Phasin_2"/>
    <property type="match status" value="1"/>
</dbReference>
<dbReference type="OrthoDB" id="8940657at2"/>
<sequence length="167" mass="18479">MAFDANSVRSLQKANVTLSMSLGNLWLEQLNRMRAQALKAADERAASTQQTVQTLAGARDWATFVPLQASLLQDQMTWFNNFCLGCLAETQSLQKAAFSDFRDAVKTWQDNCLDAMAYTGECPPMADAFKQMTAMVQQSFELAKANFDLVSTPRNGPSAAHKEKKSN</sequence>
<protein>
    <recommendedName>
        <fullName evidence="1">Phasin domain-containing protein</fullName>
    </recommendedName>
</protein>
<dbReference type="InterPro" id="IPR018968">
    <property type="entry name" value="Phasin"/>
</dbReference>
<feature type="domain" description="Phasin" evidence="1">
    <location>
        <begin position="9"/>
        <end position="76"/>
    </location>
</feature>
<dbReference type="EMBL" id="CABPRZ010000001">
    <property type="protein sequence ID" value="VVD61926.1"/>
    <property type="molecule type" value="Genomic_DNA"/>
</dbReference>
<dbReference type="RefSeq" id="WP_150695132.1">
    <property type="nucleotide sequence ID" value="NZ_CABPRZ010000001.1"/>
</dbReference>
<reference evidence="2 3" key="1">
    <citation type="submission" date="2019-08" db="EMBL/GenBank/DDBJ databases">
        <authorList>
            <person name="Peeters C."/>
        </authorList>
    </citation>
    <scope>NUCLEOTIDE SEQUENCE [LARGE SCALE GENOMIC DNA]</scope>
    <source>
        <strain evidence="2 3">LMG 30175</strain>
    </source>
</reference>
<name>A0A5E4RET9_9BURK</name>
<evidence type="ECO:0000259" key="1">
    <source>
        <dbReference type="Pfam" id="PF09361"/>
    </source>
</evidence>
<keyword evidence="3" id="KW-1185">Reference proteome</keyword>
<accession>A0A5E4RET9</accession>
<evidence type="ECO:0000313" key="2">
    <source>
        <dbReference type="EMBL" id="VVD61926.1"/>
    </source>
</evidence>
<organism evidence="2 3">
    <name type="scientific">Pandoraea terrae</name>
    <dbReference type="NCBI Taxonomy" id="1537710"/>
    <lineage>
        <taxon>Bacteria</taxon>
        <taxon>Pseudomonadati</taxon>
        <taxon>Pseudomonadota</taxon>
        <taxon>Betaproteobacteria</taxon>
        <taxon>Burkholderiales</taxon>
        <taxon>Burkholderiaceae</taxon>
        <taxon>Pandoraea</taxon>
    </lineage>
</organism>
<proteinExistence type="predicted"/>
<dbReference type="AlphaFoldDB" id="A0A5E4RET9"/>